<dbReference type="Pfam" id="PF07127">
    <property type="entry name" value="Nodulin_late"/>
    <property type="match status" value="1"/>
</dbReference>
<keyword evidence="1" id="KW-1133">Transmembrane helix</keyword>
<protein>
    <submittedName>
        <fullName evidence="3">Putative Late nodulin</fullName>
    </submittedName>
</protein>
<reference evidence="3" key="1">
    <citation type="journal article" date="2018" name="Nat. Plants">
        <title>Whole-genome landscape of Medicago truncatula symbiotic genes.</title>
        <authorList>
            <person name="Pecrix Y."/>
            <person name="Gamas P."/>
            <person name="Carrere S."/>
        </authorList>
    </citation>
    <scope>NUCLEOTIDE SEQUENCE</scope>
    <source>
        <tissue evidence="3">Leaves</tissue>
    </source>
</reference>
<dbReference type="InterPro" id="IPR009810">
    <property type="entry name" value="Nodulin_late_dom"/>
</dbReference>
<dbReference type="GO" id="GO:0046872">
    <property type="term" value="F:metal ion binding"/>
    <property type="evidence" value="ECO:0007669"/>
    <property type="project" value="InterPro"/>
</dbReference>
<evidence type="ECO:0000259" key="2">
    <source>
        <dbReference type="Pfam" id="PF07127"/>
    </source>
</evidence>
<gene>
    <name evidence="3" type="ORF">MtrunA17_Chr7g0216211</name>
</gene>
<keyword evidence="1" id="KW-0472">Membrane</keyword>
<keyword evidence="1" id="KW-0812">Transmembrane</keyword>
<accession>A0A396GUQ1</accession>
<sequence>MTETLKFVYVLILFISIFLVIIVCESSFFPSSPVCKTDKDCPQLRGYTARCRKTQCLLIPRG</sequence>
<evidence type="ECO:0000256" key="1">
    <source>
        <dbReference type="SAM" id="Phobius"/>
    </source>
</evidence>
<evidence type="ECO:0000313" key="3">
    <source>
        <dbReference type="EMBL" id="RHN44148.1"/>
    </source>
</evidence>
<proteinExistence type="predicted"/>
<organism evidence="3">
    <name type="scientific">Medicago truncatula</name>
    <name type="common">Barrel medic</name>
    <name type="synonym">Medicago tribuloides</name>
    <dbReference type="NCBI Taxonomy" id="3880"/>
    <lineage>
        <taxon>Eukaryota</taxon>
        <taxon>Viridiplantae</taxon>
        <taxon>Streptophyta</taxon>
        <taxon>Embryophyta</taxon>
        <taxon>Tracheophyta</taxon>
        <taxon>Spermatophyta</taxon>
        <taxon>Magnoliopsida</taxon>
        <taxon>eudicotyledons</taxon>
        <taxon>Gunneridae</taxon>
        <taxon>Pentapetalae</taxon>
        <taxon>rosids</taxon>
        <taxon>fabids</taxon>
        <taxon>Fabales</taxon>
        <taxon>Fabaceae</taxon>
        <taxon>Papilionoideae</taxon>
        <taxon>50 kb inversion clade</taxon>
        <taxon>NPAAA clade</taxon>
        <taxon>Hologalegina</taxon>
        <taxon>IRL clade</taxon>
        <taxon>Trifolieae</taxon>
        <taxon>Medicago</taxon>
    </lineage>
</organism>
<feature type="domain" description="Late nodulin" evidence="2">
    <location>
        <begin position="1"/>
        <end position="56"/>
    </location>
</feature>
<name>A0A396GUQ1_MEDTR</name>
<dbReference type="AlphaFoldDB" id="A0A396GUQ1"/>
<dbReference type="Gramene" id="rna38225">
    <property type="protein sequence ID" value="RHN44148.1"/>
    <property type="gene ID" value="gene38225"/>
</dbReference>
<dbReference type="Proteomes" id="UP000265566">
    <property type="component" value="Chromosome 7"/>
</dbReference>
<comment type="caution">
    <text evidence="3">The sequence shown here is derived from an EMBL/GenBank/DDBJ whole genome shotgun (WGS) entry which is preliminary data.</text>
</comment>
<feature type="transmembrane region" description="Helical" evidence="1">
    <location>
        <begin position="7"/>
        <end position="29"/>
    </location>
</feature>
<dbReference type="EMBL" id="PSQE01000007">
    <property type="protein sequence ID" value="RHN44148.1"/>
    <property type="molecule type" value="Genomic_DNA"/>
</dbReference>